<proteinExistence type="predicted"/>
<dbReference type="Pfam" id="PF04263">
    <property type="entry name" value="TPK_catalytic"/>
    <property type="match status" value="1"/>
</dbReference>
<dbReference type="InterPro" id="IPR007371">
    <property type="entry name" value="TPK_catalytic"/>
</dbReference>
<evidence type="ECO:0000256" key="1">
    <source>
        <dbReference type="ARBA" id="ARBA00022679"/>
    </source>
</evidence>
<name>A0ABS1J124_9FIRM</name>
<evidence type="ECO:0000313" key="7">
    <source>
        <dbReference type="EMBL" id="MBK5897845.1"/>
    </source>
</evidence>
<organism evidence="7 8">
    <name type="scientific">Catonella massiliensis</name>
    <dbReference type="NCBI Taxonomy" id="2799636"/>
    <lineage>
        <taxon>Bacteria</taxon>
        <taxon>Bacillati</taxon>
        <taxon>Bacillota</taxon>
        <taxon>Clostridia</taxon>
        <taxon>Lachnospirales</taxon>
        <taxon>Lachnospiraceae</taxon>
        <taxon>Catonella</taxon>
    </lineage>
</organism>
<evidence type="ECO:0000313" key="8">
    <source>
        <dbReference type="Proteomes" id="UP000604730"/>
    </source>
</evidence>
<dbReference type="Proteomes" id="UP000604730">
    <property type="component" value="Unassembled WGS sequence"/>
</dbReference>
<evidence type="ECO:0000256" key="4">
    <source>
        <dbReference type="ARBA" id="ARBA00022840"/>
    </source>
</evidence>
<dbReference type="SMART" id="SM00983">
    <property type="entry name" value="TPK_B1_binding"/>
    <property type="match status" value="1"/>
</dbReference>
<dbReference type="InterPro" id="IPR036371">
    <property type="entry name" value="TPK_B1-bd_sf"/>
</dbReference>
<protein>
    <recommendedName>
        <fullName evidence="5">Thiamine diphosphokinase</fullName>
        <ecNumber evidence="5">2.7.6.2</ecNumber>
    </recommendedName>
</protein>
<sequence>MKKVLIITGGRTDTGLVREVYEEYKPDVVIAADRGMMASREIDIVPDYVVGDFDSGEAEVVKYFKSLFETQGKPIVKAFNPEKDETDTELAISLALTLSPKDIVLLGATGTRLDHTLANIELLYKPLAGGVNARIIDEHNVISIHDKDINMKRTEAFGEYFSLIPFTETVKGLSIKGAKYELENFILSSGSSLGVSNEFEKDKVKISFSSGIVILFQTDDKRLVLKGKL</sequence>
<evidence type="ECO:0000256" key="2">
    <source>
        <dbReference type="ARBA" id="ARBA00022741"/>
    </source>
</evidence>
<evidence type="ECO:0000256" key="3">
    <source>
        <dbReference type="ARBA" id="ARBA00022777"/>
    </source>
</evidence>
<dbReference type="EMBL" id="JAEPRJ010000001">
    <property type="protein sequence ID" value="MBK5897845.1"/>
    <property type="molecule type" value="Genomic_DNA"/>
</dbReference>
<keyword evidence="1 7" id="KW-0808">Transferase</keyword>
<dbReference type="CDD" id="cd07995">
    <property type="entry name" value="TPK"/>
    <property type="match status" value="1"/>
</dbReference>
<dbReference type="NCBIfam" id="TIGR01378">
    <property type="entry name" value="thi_PPkinase"/>
    <property type="match status" value="1"/>
</dbReference>
<dbReference type="InterPro" id="IPR006282">
    <property type="entry name" value="Thi_PPkinase"/>
</dbReference>
<dbReference type="Gene3D" id="3.40.50.10240">
    <property type="entry name" value="Thiamin pyrophosphokinase, catalytic domain"/>
    <property type="match status" value="1"/>
</dbReference>
<keyword evidence="3" id="KW-0418">Kinase</keyword>
<evidence type="ECO:0000256" key="5">
    <source>
        <dbReference type="NCBIfam" id="TIGR01378"/>
    </source>
</evidence>
<keyword evidence="4" id="KW-0067">ATP-binding</keyword>
<feature type="domain" description="Thiamin pyrophosphokinase thiamin-binding" evidence="6">
    <location>
        <begin position="145"/>
        <end position="214"/>
    </location>
</feature>
<dbReference type="Pfam" id="PF04265">
    <property type="entry name" value="TPK_B1_binding"/>
    <property type="match status" value="1"/>
</dbReference>
<dbReference type="GO" id="GO:0004788">
    <property type="term" value="F:thiamine diphosphokinase activity"/>
    <property type="evidence" value="ECO:0007669"/>
    <property type="project" value="UniProtKB-EC"/>
</dbReference>
<gene>
    <name evidence="7" type="ORF">JJN12_08660</name>
</gene>
<keyword evidence="8" id="KW-1185">Reference proteome</keyword>
<dbReference type="SUPFAM" id="SSF63999">
    <property type="entry name" value="Thiamin pyrophosphokinase, catalytic domain"/>
    <property type="match status" value="1"/>
</dbReference>
<dbReference type="InterPro" id="IPR053149">
    <property type="entry name" value="TPK"/>
</dbReference>
<evidence type="ECO:0000259" key="6">
    <source>
        <dbReference type="SMART" id="SM00983"/>
    </source>
</evidence>
<dbReference type="RefSeq" id="WP_208429304.1">
    <property type="nucleotide sequence ID" value="NZ_JAEPRJ010000001.1"/>
</dbReference>
<dbReference type="InterPro" id="IPR036759">
    <property type="entry name" value="TPK_catalytic_sf"/>
</dbReference>
<dbReference type="SUPFAM" id="SSF63862">
    <property type="entry name" value="Thiamin pyrophosphokinase, substrate-binding domain"/>
    <property type="match status" value="1"/>
</dbReference>
<dbReference type="InterPro" id="IPR007373">
    <property type="entry name" value="Thiamin_PyroPKinase_B1-bd"/>
</dbReference>
<dbReference type="PANTHER" id="PTHR41299">
    <property type="entry name" value="THIAMINE PYROPHOSPHOKINASE"/>
    <property type="match status" value="1"/>
</dbReference>
<reference evidence="7 8" key="1">
    <citation type="submission" date="2021-01" db="EMBL/GenBank/DDBJ databases">
        <title>Isolation and description of Catonella massiliensis sp. nov., a novel Catonella species, isolated from a stable periodontitis subject.</title>
        <authorList>
            <person name="Antezack A."/>
            <person name="Boxberger M."/>
            <person name="La Scola B."/>
            <person name="Monnet-Corti V."/>
        </authorList>
    </citation>
    <scope>NUCLEOTIDE SEQUENCE [LARGE SCALE GENOMIC DNA]</scope>
    <source>
        <strain evidence="7 8">Marseille-Q4567</strain>
    </source>
</reference>
<dbReference type="PANTHER" id="PTHR41299:SF1">
    <property type="entry name" value="THIAMINE PYROPHOSPHOKINASE"/>
    <property type="match status" value="1"/>
</dbReference>
<comment type="caution">
    <text evidence="7">The sequence shown here is derived from an EMBL/GenBank/DDBJ whole genome shotgun (WGS) entry which is preliminary data.</text>
</comment>
<keyword evidence="2" id="KW-0547">Nucleotide-binding</keyword>
<dbReference type="EC" id="2.7.6.2" evidence="5"/>
<accession>A0ABS1J124</accession>